<dbReference type="InterPro" id="IPR029063">
    <property type="entry name" value="SAM-dependent_MTases_sf"/>
</dbReference>
<dbReference type="GO" id="GO:0003676">
    <property type="term" value="F:nucleic acid binding"/>
    <property type="evidence" value="ECO:0007669"/>
    <property type="project" value="InterPro"/>
</dbReference>
<dbReference type="Gene3D" id="3.40.50.150">
    <property type="entry name" value="Vaccinia Virus protein VP39"/>
    <property type="match status" value="1"/>
</dbReference>
<dbReference type="NCBIfam" id="TIGR00095">
    <property type="entry name" value="16S rRNA (guanine(966)-N(2))-methyltransferase RsmD"/>
    <property type="match status" value="1"/>
</dbReference>
<keyword evidence="2" id="KW-0808">Transferase</keyword>
<evidence type="ECO:0000256" key="1">
    <source>
        <dbReference type="ARBA" id="ARBA00022603"/>
    </source>
</evidence>
<gene>
    <name evidence="3" type="ORF">METZ01_LOCUS290931</name>
</gene>
<evidence type="ECO:0008006" key="4">
    <source>
        <dbReference type="Google" id="ProtNLM"/>
    </source>
</evidence>
<proteinExistence type="predicted"/>
<name>A0A382LRZ6_9ZZZZ</name>
<reference evidence="3" key="1">
    <citation type="submission" date="2018-05" db="EMBL/GenBank/DDBJ databases">
        <authorList>
            <person name="Lanie J.A."/>
            <person name="Ng W.-L."/>
            <person name="Kazmierczak K.M."/>
            <person name="Andrzejewski T.M."/>
            <person name="Davidsen T.M."/>
            <person name="Wayne K.J."/>
            <person name="Tettelin H."/>
            <person name="Glass J.I."/>
            <person name="Rusch D."/>
            <person name="Podicherti R."/>
            <person name="Tsui H.-C.T."/>
            <person name="Winkler M.E."/>
        </authorList>
    </citation>
    <scope>NUCLEOTIDE SEQUENCE</scope>
</reference>
<dbReference type="InterPro" id="IPR002052">
    <property type="entry name" value="DNA_methylase_N6_adenine_CS"/>
</dbReference>
<evidence type="ECO:0000313" key="3">
    <source>
        <dbReference type="EMBL" id="SVC38077.1"/>
    </source>
</evidence>
<protein>
    <recommendedName>
        <fullName evidence="4">16S rRNA (Guanine(966)-N(2))-methyltransferase RsmD</fullName>
    </recommendedName>
</protein>
<dbReference type="PIRSF" id="PIRSF004553">
    <property type="entry name" value="CHP00095"/>
    <property type="match status" value="1"/>
</dbReference>
<dbReference type="GO" id="GO:0031167">
    <property type="term" value="P:rRNA methylation"/>
    <property type="evidence" value="ECO:0007669"/>
    <property type="project" value="InterPro"/>
</dbReference>
<dbReference type="PANTHER" id="PTHR43542">
    <property type="entry name" value="METHYLTRANSFERASE"/>
    <property type="match status" value="1"/>
</dbReference>
<sequence length="194" mass="21971">MRIIAGKFKGRRLKTPKTSAIRPTIDRVKESVFRILQNQITNAKFLDLCAGSGSIGLEAISRGAESVTFVDRHSDAIQLIRCNLHLCGLDTKIHQIQLRKSSVQKAIKVLGNKSESYDLIYFDPPYDSRIYEGSLRLISENQLLNRSGLICVECSQTNKKIVEVLQLGVGDLRPYNQKCYGDTMLFFYKLENKL</sequence>
<dbReference type="EMBL" id="UINC01088119">
    <property type="protein sequence ID" value="SVC38077.1"/>
    <property type="molecule type" value="Genomic_DNA"/>
</dbReference>
<dbReference type="PANTHER" id="PTHR43542:SF1">
    <property type="entry name" value="METHYLTRANSFERASE"/>
    <property type="match status" value="1"/>
</dbReference>
<dbReference type="CDD" id="cd02440">
    <property type="entry name" value="AdoMet_MTases"/>
    <property type="match status" value="1"/>
</dbReference>
<evidence type="ECO:0000256" key="2">
    <source>
        <dbReference type="ARBA" id="ARBA00022679"/>
    </source>
</evidence>
<dbReference type="PROSITE" id="PS00092">
    <property type="entry name" value="N6_MTASE"/>
    <property type="match status" value="1"/>
</dbReference>
<keyword evidence="1" id="KW-0489">Methyltransferase</keyword>
<dbReference type="SUPFAM" id="SSF53335">
    <property type="entry name" value="S-adenosyl-L-methionine-dependent methyltransferases"/>
    <property type="match status" value="1"/>
</dbReference>
<accession>A0A382LRZ6</accession>
<dbReference type="Pfam" id="PF03602">
    <property type="entry name" value="Cons_hypoth95"/>
    <property type="match status" value="1"/>
</dbReference>
<dbReference type="AlphaFoldDB" id="A0A382LRZ6"/>
<organism evidence="3">
    <name type="scientific">marine metagenome</name>
    <dbReference type="NCBI Taxonomy" id="408172"/>
    <lineage>
        <taxon>unclassified sequences</taxon>
        <taxon>metagenomes</taxon>
        <taxon>ecological metagenomes</taxon>
    </lineage>
</organism>
<dbReference type="GO" id="GO:0008168">
    <property type="term" value="F:methyltransferase activity"/>
    <property type="evidence" value="ECO:0007669"/>
    <property type="project" value="UniProtKB-KW"/>
</dbReference>
<dbReference type="InterPro" id="IPR004398">
    <property type="entry name" value="RNA_MeTrfase_RsmD"/>
</dbReference>